<comment type="caution">
    <text evidence="1">The sequence shown here is derived from an EMBL/GenBank/DDBJ whole genome shotgun (WGS) entry which is preliminary data.</text>
</comment>
<dbReference type="EMBL" id="LAZR01015713">
    <property type="protein sequence ID" value="KKM07698.1"/>
    <property type="molecule type" value="Genomic_DNA"/>
</dbReference>
<dbReference type="AlphaFoldDB" id="A0A0F9K965"/>
<accession>A0A0F9K965</accession>
<reference evidence="1" key="1">
    <citation type="journal article" date="2015" name="Nature">
        <title>Complex archaea that bridge the gap between prokaryotes and eukaryotes.</title>
        <authorList>
            <person name="Spang A."/>
            <person name="Saw J.H."/>
            <person name="Jorgensen S.L."/>
            <person name="Zaremba-Niedzwiedzka K."/>
            <person name="Martijn J."/>
            <person name="Lind A.E."/>
            <person name="van Eijk R."/>
            <person name="Schleper C."/>
            <person name="Guy L."/>
            <person name="Ettema T.J."/>
        </authorList>
    </citation>
    <scope>NUCLEOTIDE SEQUENCE</scope>
</reference>
<protein>
    <submittedName>
        <fullName evidence="1">Uncharacterized protein</fullName>
    </submittedName>
</protein>
<name>A0A0F9K965_9ZZZZ</name>
<proteinExistence type="predicted"/>
<gene>
    <name evidence="1" type="ORF">LCGC14_1731300</name>
</gene>
<sequence length="132" mass="14166">MSIILDADTTLADNKLVDLQARTIQTAQRQVATINRVSELSLLSLQAIGITVDATFRIQTIAIRTVINTVIQTRAALSISNPLLAAETVITGGVMLYLLYAQLQAIETGRAEVSAQMAASFTLLRMSGGVYL</sequence>
<evidence type="ECO:0000313" key="1">
    <source>
        <dbReference type="EMBL" id="KKM07698.1"/>
    </source>
</evidence>
<organism evidence="1">
    <name type="scientific">marine sediment metagenome</name>
    <dbReference type="NCBI Taxonomy" id="412755"/>
    <lineage>
        <taxon>unclassified sequences</taxon>
        <taxon>metagenomes</taxon>
        <taxon>ecological metagenomes</taxon>
    </lineage>
</organism>